<protein>
    <submittedName>
        <fullName evidence="4">Amino acid ABC transporter substrate-binding protein</fullName>
    </submittedName>
</protein>
<feature type="domain" description="Solute-binding protein family 3/N-terminal" evidence="3">
    <location>
        <begin position="48"/>
        <end position="269"/>
    </location>
</feature>
<reference evidence="4" key="1">
    <citation type="submission" date="2021-03" db="EMBL/GenBank/DDBJ databases">
        <title>Leucobacter chromiisoli sp. nov., isolated from chromium-containing soil of chemical plant.</title>
        <authorList>
            <person name="Xu Z."/>
        </authorList>
    </citation>
    <scope>NUCLEOTIDE SEQUENCE</scope>
    <source>
        <strain evidence="4">S27</strain>
    </source>
</reference>
<dbReference type="PANTHER" id="PTHR35936:SF17">
    <property type="entry name" value="ARGININE-BINDING EXTRACELLULAR PROTEIN ARTP"/>
    <property type="match status" value="1"/>
</dbReference>
<dbReference type="Gene3D" id="3.40.190.10">
    <property type="entry name" value="Periplasmic binding protein-like II"/>
    <property type="match status" value="2"/>
</dbReference>
<dbReference type="PROSITE" id="PS51257">
    <property type="entry name" value="PROKAR_LIPOPROTEIN"/>
    <property type="match status" value="1"/>
</dbReference>
<organism evidence="4 5">
    <name type="scientific">Leucobacter weissii</name>
    <dbReference type="NCBI Taxonomy" id="1983706"/>
    <lineage>
        <taxon>Bacteria</taxon>
        <taxon>Bacillati</taxon>
        <taxon>Actinomycetota</taxon>
        <taxon>Actinomycetes</taxon>
        <taxon>Micrococcales</taxon>
        <taxon>Microbacteriaceae</taxon>
        <taxon>Leucobacter</taxon>
    </lineage>
</organism>
<dbReference type="SUPFAM" id="SSF53850">
    <property type="entry name" value="Periplasmic binding protein-like II"/>
    <property type="match status" value="1"/>
</dbReference>
<dbReference type="Pfam" id="PF00497">
    <property type="entry name" value="SBP_bac_3"/>
    <property type="match status" value="1"/>
</dbReference>
<dbReference type="PANTHER" id="PTHR35936">
    <property type="entry name" value="MEMBRANE-BOUND LYTIC MUREIN TRANSGLYCOSYLASE F"/>
    <property type="match status" value="1"/>
</dbReference>
<comment type="caution">
    <text evidence="4">The sequence shown here is derived from an EMBL/GenBank/DDBJ whole genome shotgun (WGS) entry which is preliminary data.</text>
</comment>
<dbReference type="CDD" id="cd13530">
    <property type="entry name" value="PBP2_peptides_like"/>
    <property type="match status" value="1"/>
</dbReference>
<gene>
    <name evidence="4" type="ORF">J4H92_03115</name>
</gene>
<feature type="signal peptide" evidence="2">
    <location>
        <begin position="1"/>
        <end position="25"/>
    </location>
</feature>
<evidence type="ECO:0000313" key="4">
    <source>
        <dbReference type="EMBL" id="MBO1900937.1"/>
    </source>
</evidence>
<keyword evidence="5" id="KW-1185">Reference proteome</keyword>
<evidence type="ECO:0000259" key="3">
    <source>
        <dbReference type="SMART" id="SM00062"/>
    </source>
</evidence>
<dbReference type="InterPro" id="IPR001638">
    <property type="entry name" value="Solute-binding_3/MltF_N"/>
</dbReference>
<dbReference type="SMART" id="SM00062">
    <property type="entry name" value="PBPb"/>
    <property type="match status" value="1"/>
</dbReference>
<accession>A0A939MLQ1</accession>
<dbReference type="RefSeq" id="WP_208095828.1">
    <property type="nucleotide sequence ID" value="NZ_JAGDYM010000004.1"/>
</dbReference>
<dbReference type="AlphaFoldDB" id="A0A939MLQ1"/>
<evidence type="ECO:0000256" key="2">
    <source>
        <dbReference type="SAM" id="SignalP"/>
    </source>
</evidence>
<feature type="chain" id="PRO_5037712748" evidence="2">
    <location>
        <begin position="26"/>
        <end position="281"/>
    </location>
</feature>
<sequence length="281" mass="29928">MKRRSVLSAVTAAVFVLGLAGCSSADPDGSGTEAETQDRSFTTITEGTLTVGVPEFPPFVGLEGDEITGPDGEIIAALAERYDLELQPEPYEFAALIPAIQQGRIDVAIGSIFRTAERAEVVDFSAPLYDEPAGVISEDGVDAVADFADLRVGTIQGYNWVEDVQTVLGDNRLTLYPSSTELQQDLEAGRIDVGIDSYGTALYLYADSDFTVERLAEDERIATSLEPGQTAFLLSKDNPELTAALDAGIAELHENGLIAEALERAGLDPIAADTGEPRILE</sequence>
<evidence type="ECO:0000313" key="5">
    <source>
        <dbReference type="Proteomes" id="UP000664382"/>
    </source>
</evidence>
<dbReference type="EMBL" id="JAGDYM010000004">
    <property type="protein sequence ID" value="MBO1900937.1"/>
    <property type="molecule type" value="Genomic_DNA"/>
</dbReference>
<keyword evidence="1 2" id="KW-0732">Signal</keyword>
<proteinExistence type="predicted"/>
<name>A0A939MLQ1_9MICO</name>
<dbReference type="Proteomes" id="UP000664382">
    <property type="component" value="Unassembled WGS sequence"/>
</dbReference>
<evidence type="ECO:0000256" key="1">
    <source>
        <dbReference type="ARBA" id="ARBA00022729"/>
    </source>
</evidence>